<proteinExistence type="predicted"/>
<keyword evidence="1" id="KW-0540">Nuclease</keyword>
<dbReference type="InterPro" id="IPR047021">
    <property type="entry name" value="REXO1/3/4-like"/>
</dbReference>
<evidence type="ECO:0000256" key="4">
    <source>
        <dbReference type="SAM" id="MobiDB-lite"/>
    </source>
</evidence>
<organism evidence="5 6">
    <name type="scientific">Pseudocercospora fuligena</name>
    <dbReference type="NCBI Taxonomy" id="685502"/>
    <lineage>
        <taxon>Eukaryota</taxon>
        <taxon>Fungi</taxon>
        <taxon>Dikarya</taxon>
        <taxon>Ascomycota</taxon>
        <taxon>Pezizomycotina</taxon>
        <taxon>Dothideomycetes</taxon>
        <taxon>Dothideomycetidae</taxon>
        <taxon>Mycosphaerellales</taxon>
        <taxon>Mycosphaerellaceae</taxon>
        <taxon>Pseudocercospora</taxon>
    </lineage>
</organism>
<evidence type="ECO:0000313" key="6">
    <source>
        <dbReference type="Proteomes" id="UP000660729"/>
    </source>
</evidence>
<dbReference type="Gene3D" id="3.30.420.10">
    <property type="entry name" value="Ribonuclease H-like superfamily/Ribonuclease H"/>
    <property type="match status" value="1"/>
</dbReference>
<comment type="caution">
    <text evidence="5">The sequence shown here is derived from an EMBL/GenBank/DDBJ whole genome shotgun (WGS) entry which is preliminary data.</text>
</comment>
<dbReference type="GO" id="GO:0005634">
    <property type="term" value="C:nucleus"/>
    <property type="evidence" value="ECO:0007669"/>
    <property type="project" value="TreeGrafter"/>
</dbReference>
<evidence type="ECO:0000256" key="2">
    <source>
        <dbReference type="ARBA" id="ARBA00022801"/>
    </source>
</evidence>
<protein>
    <submittedName>
        <fullName evidence="5">RNA exonuclease 4</fullName>
    </submittedName>
</protein>
<name>A0A8H6VDW8_9PEZI</name>
<reference evidence="5" key="1">
    <citation type="submission" date="2020-04" db="EMBL/GenBank/DDBJ databases">
        <title>Draft genome resource of the tomato pathogen Pseudocercospora fuligena.</title>
        <authorList>
            <person name="Zaccaron A."/>
        </authorList>
    </citation>
    <scope>NUCLEOTIDE SEQUENCE</scope>
    <source>
        <strain evidence="5">PF001</strain>
    </source>
</reference>
<keyword evidence="3 5" id="KW-0269">Exonuclease</keyword>
<dbReference type="SUPFAM" id="SSF53098">
    <property type="entry name" value="Ribonuclease H-like"/>
    <property type="match status" value="1"/>
</dbReference>
<feature type="region of interest" description="Disordered" evidence="4">
    <location>
        <begin position="19"/>
        <end position="54"/>
    </location>
</feature>
<evidence type="ECO:0000256" key="3">
    <source>
        <dbReference type="ARBA" id="ARBA00022839"/>
    </source>
</evidence>
<dbReference type="InterPro" id="IPR012337">
    <property type="entry name" value="RNaseH-like_sf"/>
</dbReference>
<dbReference type="OrthoDB" id="8191639at2759"/>
<sequence length="389" mass="41848">MAPASSKMVSIEQLTTAVALHSLDHGPEEASSPSSSSSRATGSGESSDPSTISTHVTDESTALAFVANTGSVARAPRPNRTRNPPYCNAIQTTPRWDLILPNEPLGIDIEFQEYLLDTDIWEGHANANGKRHFRLGRVSVVNTLGQVVLDVYVYYRTEKGIAKFLPPAWLKFNVTWQDLISVNGAQPAEKVERWLKSMFTGRTAVLHGGEHDLHAFWIHPDVLLNSTTTVVDTQQLYAYQVYNREHPGLEPTAAVIMGKVIQVNGHSSIEDAQTAMELYLLKFPNAGRVAPTLAAPVQIAPVQALPIQTPPAPKPTPAPPVKTWASIAAASSSTQIAVVTTPAILPTVTPVTQPNPPPTAGQQPQRGRGGGYRRGRGGRGRGRGRGHGN</sequence>
<evidence type="ECO:0000313" key="5">
    <source>
        <dbReference type="EMBL" id="KAF7186987.1"/>
    </source>
</evidence>
<feature type="compositionally biased region" description="Low complexity" evidence="4">
    <location>
        <begin position="29"/>
        <end position="47"/>
    </location>
</feature>
<gene>
    <name evidence="5" type="ORF">HII31_11596</name>
</gene>
<dbReference type="PANTHER" id="PTHR12801:SF45">
    <property type="entry name" value="RNA EXONUCLEASE 4"/>
    <property type="match status" value="1"/>
</dbReference>
<keyword evidence="6" id="KW-1185">Reference proteome</keyword>
<dbReference type="GO" id="GO:0003676">
    <property type="term" value="F:nucleic acid binding"/>
    <property type="evidence" value="ECO:0007669"/>
    <property type="project" value="InterPro"/>
</dbReference>
<accession>A0A8H6VDW8</accession>
<dbReference type="Proteomes" id="UP000660729">
    <property type="component" value="Unassembled WGS sequence"/>
</dbReference>
<evidence type="ECO:0000256" key="1">
    <source>
        <dbReference type="ARBA" id="ARBA00022722"/>
    </source>
</evidence>
<dbReference type="EMBL" id="JABCIY010000241">
    <property type="protein sequence ID" value="KAF7186987.1"/>
    <property type="molecule type" value="Genomic_DNA"/>
</dbReference>
<dbReference type="AlphaFoldDB" id="A0A8H6VDW8"/>
<dbReference type="InterPro" id="IPR036397">
    <property type="entry name" value="RNaseH_sf"/>
</dbReference>
<dbReference type="GO" id="GO:0004527">
    <property type="term" value="F:exonuclease activity"/>
    <property type="evidence" value="ECO:0007669"/>
    <property type="project" value="UniProtKB-KW"/>
</dbReference>
<keyword evidence="2" id="KW-0378">Hydrolase</keyword>
<feature type="region of interest" description="Disordered" evidence="4">
    <location>
        <begin position="347"/>
        <end position="389"/>
    </location>
</feature>
<feature type="compositionally biased region" description="Basic residues" evidence="4">
    <location>
        <begin position="371"/>
        <end position="389"/>
    </location>
</feature>
<dbReference type="PANTHER" id="PTHR12801">
    <property type="entry name" value="RNA EXONUCLEASE REXO1 / RECO3 FAMILY MEMBER-RELATED"/>
    <property type="match status" value="1"/>
</dbReference>